<feature type="domain" description="TNFR-Cys" evidence="6">
    <location>
        <begin position="24"/>
        <end position="60"/>
    </location>
</feature>
<feature type="disulfide bond" evidence="5">
    <location>
        <begin position="39"/>
        <end position="52"/>
    </location>
</feature>
<evidence type="ECO:0000256" key="5">
    <source>
        <dbReference type="PROSITE-ProRule" id="PRU00206"/>
    </source>
</evidence>
<dbReference type="PROSITE" id="PS50050">
    <property type="entry name" value="TNFR_NGFR_2"/>
    <property type="match status" value="2"/>
</dbReference>
<keyword evidence="3 5" id="KW-1015">Disulfide bond</keyword>
<dbReference type="GO" id="GO:0043120">
    <property type="term" value="F:tumor necrosis factor binding"/>
    <property type="evidence" value="ECO:0007669"/>
    <property type="project" value="TreeGrafter"/>
</dbReference>
<evidence type="ECO:0000313" key="9">
    <source>
        <dbReference type="Proteomes" id="UP000121784"/>
    </source>
</evidence>
<organism evidence="8 9">
    <name type="scientific">Cotia virus</name>
    <dbReference type="NCBI Taxonomy" id="39444"/>
    <lineage>
        <taxon>Viruses</taxon>
        <taxon>Varidnaviria</taxon>
        <taxon>Bamfordvirae</taxon>
        <taxon>Nucleocytoviricota</taxon>
        <taxon>Pokkesviricetes</taxon>
        <taxon>Chitovirales</taxon>
        <taxon>Poxviridae</taxon>
        <taxon>Chordopoxvirinae</taxon>
        <taxon>Oryzopoxvirus</taxon>
        <taxon>Oryzopoxvirus cotia</taxon>
    </lineage>
</organism>
<feature type="disulfide bond" evidence="5">
    <location>
        <begin position="42"/>
        <end position="60"/>
    </location>
</feature>
<dbReference type="GO" id="GO:0005031">
    <property type="term" value="F:tumor necrosis factor receptor activity"/>
    <property type="evidence" value="ECO:0007669"/>
    <property type="project" value="TreeGrafter"/>
</dbReference>
<name>A0A097IW12_9POXV</name>
<dbReference type="InterPro" id="IPR051670">
    <property type="entry name" value="TNF_chemokine_rcpt-like"/>
</dbReference>
<dbReference type="EMBL" id="KM595078">
    <property type="protein sequence ID" value="AIT70623.1"/>
    <property type="molecule type" value="Genomic_DNA"/>
</dbReference>
<sequence length="124" mass="14013">MYKYSNYILYLLILVTVARSSDSKCGVSEYYNKEHDICCRLCPAGSYAEQLCTKDNDTVCNQCPPNTFLSIPNYISSCLSCRGKCINDHVEDKPCTATSNRICKCKENKTCVLKTYDNSCRVCI</sequence>
<evidence type="ECO:0000259" key="6">
    <source>
        <dbReference type="PROSITE" id="PS50050"/>
    </source>
</evidence>
<feature type="repeat" description="TNFR-Cys" evidence="5">
    <location>
        <begin position="62"/>
        <end position="103"/>
    </location>
</feature>
<evidence type="ECO:0000313" key="7">
    <source>
        <dbReference type="EMBL" id="AIT70623.1"/>
    </source>
</evidence>
<feature type="disulfide bond" evidence="5">
    <location>
        <begin position="63"/>
        <end position="78"/>
    </location>
</feature>
<keyword evidence="2" id="KW-0677">Repeat</keyword>
<dbReference type="EMBL" id="KM595078">
    <property type="protein sequence ID" value="AIT70793.1"/>
    <property type="molecule type" value="Genomic_DNA"/>
</dbReference>
<dbReference type="Pfam" id="PF00020">
    <property type="entry name" value="TNFR_c6"/>
    <property type="match status" value="2"/>
</dbReference>
<feature type="domain" description="TNFR-Cys" evidence="6">
    <location>
        <begin position="62"/>
        <end position="103"/>
    </location>
</feature>
<evidence type="ECO:0000256" key="3">
    <source>
        <dbReference type="ARBA" id="ARBA00023157"/>
    </source>
</evidence>
<dbReference type="PANTHER" id="PTHR47386">
    <property type="entry name" value="TUMOR NECROSIS FACTOR RECEPTOR SUPERFAMILY MEMBER 1B"/>
    <property type="match status" value="1"/>
</dbReference>
<protein>
    <submittedName>
        <fullName evidence="8">TNF-receptor-like protein CrmE</fullName>
    </submittedName>
</protein>
<dbReference type="GO" id="GO:0051044">
    <property type="term" value="P:positive regulation of membrane protein ectodomain proteolysis"/>
    <property type="evidence" value="ECO:0007669"/>
    <property type="project" value="TreeGrafter"/>
</dbReference>
<gene>
    <name evidence="8" type="primary">178</name>
    <name evidence="7" type="synonym">8</name>
</gene>
<dbReference type="PROSITE" id="PS00652">
    <property type="entry name" value="TNFR_NGFR_1"/>
    <property type="match status" value="2"/>
</dbReference>
<keyword evidence="1" id="KW-0732">Signal</keyword>
<dbReference type="InterPro" id="IPR001368">
    <property type="entry name" value="TNFR/NGFR_Cys_rich_reg"/>
</dbReference>
<keyword evidence="4" id="KW-0325">Glycoprotein</keyword>
<dbReference type="SUPFAM" id="SSF57586">
    <property type="entry name" value="TNF receptor-like"/>
    <property type="match status" value="1"/>
</dbReference>
<feature type="repeat" description="TNFR-Cys" evidence="5">
    <location>
        <begin position="24"/>
        <end position="60"/>
    </location>
</feature>
<evidence type="ECO:0000313" key="8">
    <source>
        <dbReference type="EMBL" id="AIT70793.1"/>
    </source>
</evidence>
<evidence type="ECO:0000256" key="2">
    <source>
        <dbReference type="ARBA" id="ARBA00022737"/>
    </source>
</evidence>
<dbReference type="PANTHER" id="PTHR47386:SF1">
    <property type="entry name" value="TUMOR NECROSIS FACTOR RECEPTOR SUPERFAMILY MEMBER 1B"/>
    <property type="match status" value="1"/>
</dbReference>
<dbReference type="SMART" id="SM00208">
    <property type="entry name" value="TNFR"/>
    <property type="match status" value="2"/>
</dbReference>
<proteinExistence type="predicted"/>
<reference evidence="8 9" key="1">
    <citation type="submission" date="2014-09" db="EMBL/GenBank/DDBJ databases">
        <title>Complete Genome Sequence of the Embu Virus Strain SPAn 880.</title>
        <authorList>
            <person name="Ibrahim M.S."/>
            <person name="Antwerpen M.H."/>
            <person name="Georgi E."/>
            <person name="Vette P."/>
            <person name="Zoeller G."/>
            <person name="Meyer H."/>
        </authorList>
    </citation>
    <scope>NUCLEOTIDE SEQUENCE [LARGE SCALE GENOMIC DNA]</scope>
    <source>
        <strain evidence="8">SPAn880</strain>
    </source>
</reference>
<dbReference type="Proteomes" id="UP000121784">
    <property type="component" value="Segment"/>
</dbReference>
<evidence type="ECO:0000256" key="4">
    <source>
        <dbReference type="ARBA" id="ARBA00023180"/>
    </source>
</evidence>
<dbReference type="Gene3D" id="2.10.50.10">
    <property type="entry name" value="Tumor Necrosis Factor Receptor, subunit A, domain 2"/>
    <property type="match status" value="1"/>
</dbReference>
<accession>A0A097IW12</accession>
<comment type="caution">
    <text evidence="5">Lacks conserved residue(s) required for the propagation of feature annotation.</text>
</comment>
<feature type="disulfide bond" evidence="5">
    <location>
        <begin position="85"/>
        <end position="103"/>
    </location>
</feature>
<evidence type="ECO:0000256" key="1">
    <source>
        <dbReference type="ARBA" id="ARBA00022729"/>
    </source>
</evidence>
<keyword evidence="8" id="KW-0675">Receptor</keyword>